<sequence>MSKKPSIPRIREIYKSPKSQAGRLIKILNEFQAGFEFLKQYPKSVSIFGSERCGFKSDIYCQAEVLAFELAQEGFAIITGGGHGIMEAANKGAARAKNGKSVGLVIELPRGTHANRYIEKSLSFHYFFARKMMLAFASEAYIFFPGGFGTLDEFFEMTMLIQTKKTRPVPIVLVGEEYWQGILAWIQETVWRKNKAVSRSDMAIYTLVDTDQEALAFLKKTLKNGNTQRSKA</sequence>
<gene>
    <name evidence="2" type="ORF">UY02_C0030G0005</name>
</gene>
<proteinExistence type="inferred from homology"/>
<evidence type="ECO:0000313" key="3">
    <source>
        <dbReference type="Proteomes" id="UP000034682"/>
    </source>
</evidence>
<comment type="caution">
    <text evidence="2">The sequence shown here is derived from an EMBL/GenBank/DDBJ whole genome shotgun (WGS) entry which is preliminary data.</text>
</comment>
<accession>A0A0G1T2Y3</accession>
<dbReference type="AlphaFoldDB" id="A0A0G1T2Y3"/>
<dbReference type="InterPro" id="IPR052341">
    <property type="entry name" value="LOG_family_nucleotidases"/>
</dbReference>
<name>A0A0G1T2Y3_9BACT</name>
<dbReference type="GO" id="GO:0016787">
    <property type="term" value="F:hydrolase activity"/>
    <property type="evidence" value="ECO:0007669"/>
    <property type="project" value="UniProtKB-KW"/>
</dbReference>
<dbReference type="GO" id="GO:0005829">
    <property type="term" value="C:cytosol"/>
    <property type="evidence" value="ECO:0007669"/>
    <property type="project" value="TreeGrafter"/>
</dbReference>
<dbReference type="InterPro" id="IPR031100">
    <property type="entry name" value="LOG_fam"/>
</dbReference>
<comment type="similarity">
    <text evidence="1">Belongs to the LOG family.</text>
</comment>
<dbReference type="InterPro" id="IPR005269">
    <property type="entry name" value="LOG"/>
</dbReference>
<keyword evidence="1" id="KW-0203">Cytokinin biosynthesis</keyword>
<evidence type="ECO:0000313" key="2">
    <source>
        <dbReference type="EMBL" id="KKU76166.1"/>
    </source>
</evidence>
<organism evidence="2 3">
    <name type="scientific">Candidatus Giovannonibacteria bacterium GW2011_GWB1_47_6b</name>
    <dbReference type="NCBI Taxonomy" id="1618655"/>
    <lineage>
        <taxon>Bacteria</taxon>
        <taxon>Candidatus Giovannoniibacteriota</taxon>
    </lineage>
</organism>
<protein>
    <recommendedName>
        <fullName evidence="1">Cytokinin riboside 5'-monophosphate phosphoribohydrolase</fullName>
        <ecNumber evidence="1">3.2.2.n1</ecNumber>
    </recommendedName>
</protein>
<dbReference type="Proteomes" id="UP000034682">
    <property type="component" value="Unassembled WGS sequence"/>
</dbReference>
<dbReference type="EMBL" id="LCOK01000030">
    <property type="protein sequence ID" value="KKU76166.1"/>
    <property type="molecule type" value="Genomic_DNA"/>
</dbReference>
<evidence type="ECO:0000256" key="1">
    <source>
        <dbReference type="RuleBase" id="RU363015"/>
    </source>
</evidence>
<dbReference type="PANTHER" id="PTHR43393:SF3">
    <property type="entry name" value="LYSINE DECARBOXYLASE-LIKE PROTEIN"/>
    <property type="match status" value="1"/>
</dbReference>
<dbReference type="NCBIfam" id="TIGR00730">
    <property type="entry name" value="Rossman fold protein, TIGR00730 family"/>
    <property type="match status" value="1"/>
</dbReference>
<keyword evidence="1" id="KW-0378">Hydrolase</keyword>
<dbReference type="Pfam" id="PF03641">
    <property type="entry name" value="Lysine_decarbox"/>
    <property type="match status" value="1"/>
</dbReference>
<dbReference type="EC" id="3.2.2.n1" evidence="1"/>
<dbReference type="PANTHER" id="PTHR43393">
    <property type="entry name" value="CYTOKININ RIBOSIDE 5'-MONOPHOSPHATE PHOSPHORIBOHYDROLASE"/>
    <property type="match status" value="1"/>
</dbReference>
<dbReference type="SUPFAM" id="SSF102405">
    <property type="entry name" value="MCP/YpsA-like"/>
    <property type="match status" value="1"/>
</dbReference>
<reference evidence="2 3" key="1">
    <citation type="journal article" date="2015" name="Nature">
        <title>rRNA introns, odd ribosomes, and small enigmatic genomes across a large radiation of phyla.</title>
        <authorList>
            <person name="Brown C.T."/>
            <person name="Hug L.A."/>
            <person name="Thomas B.C."/>
            <person name="Sharon I."/>
            <person name="Castelle C.J."/>
            <person name="Singh A."/>
            <person name="Wilkins M.J."/>
            <person name="Williams K.H."/>
            <person name="Banfield J.F."/>
        </authorList>
    </citation>
    <scope>NUCLEOTIDE SEQUENCE [LARGE SCALE GENOMIC DNA]</scope>
</reference>
<dbReference type="GO" id="GO:0009691">
    <property type="term" value="P:cytokinin biosynthetic process"/>
    <property type="evidence" value="ECO:0007669"/>
    <property type="project" value="UniProtKB-UniRule"/>
</dbReference>
<dbReference type="Gene3D" id="3.40.50.450">
    <property type="match status" value="1"/>
</dbReference>